<evidence type="ECO:0000313" key="2">
    <source>
        <dbReference type="EMBL" id="SPZ05194.1"/>
    </source>
</evidence>
<dbReference type="InterPro" id="IPR000305">
    <property type="entry name" value="GIY-YIG_endonuc"/>
</dbReference>
<dbReference type="Gene3D" id="3.40.1440.10">
    <property type="entry name" value="GIY-YIG endonuclease"/>
    <property type="match status" value="1"/>
</dbReference>
<reference evidence="2 3" key="1">
    <citation type="submission" date="2018-06" db="EMBL/GenBank/DDBJ databases">
        <authorList>
            <consortium name="Pathogen Informatics"/>
            <person name="Doyle S."/>
        </authorList>
    </citation>
    <scope>NUCLEOTIDE SEQUENCE [LARGE SCALE GENOMIC DNA]</scope>
    <source>
        <strain evidence="2 3">NCTC11842</strain>
    </source>
</reference>
<name>A0A2X2CCW5_PSELU</name>
<evidence type="ECO:0000259" key="1">
    <source>
        <dbReference type="PROSITE" id="PS50164"/>
    </source>
</evidence>
<dbReference type="CDD" id="cd10446">
    <property type="entry name" value="GIY-YIG_unchar_1"/>
    <property type="match status" value="1"/>
</dbReference>
<dbReference type="SUPFAM" id="SSF82771">
    <property type="entry name" value="GIY-YIG endonuclease"/>
    <property type="match status" value="1"/>
</dbReference>
<feature type="domain" description="GIY-YIG" evidence="1">
    <location>
        <begin position="183"/>
        <end position="272"/>
    </location>
</feature>
<dbReference type="GeneID" id="300269681"/>
<gene>
    <name evidence="2" type="ORF">NCTC11842_01640</name>
</gene>
<dbReference type="EMBL" id="UAUF01000010">
    <property type="protein sequence ID" value="SPZ05194.1"/>
    <property type="molecule type" value="Genomic_DNA"/>
</dbReference>
<dbReference type="AlphaFoldDB" id="A0A2X2CCW5"/>
<accession>A0A2X2CCW5</accession>
<dbReference type="Proteomes" id="UP000250443">
    <property type="component" value="Unassembled WGS sequence"/>
</dbReference>
<sequence length="273" mass="30920">MFKLNHLLEQAGLDVKQVCLVRHQDSRAIKGLSPYDLWASKPDQFNLYQSIQRKPVFEKYVWIASFVVTPLGETLFVGIFRKDGVGRAPAKLIDPSTGEDASGKHLYDLKLCEPLRDYAGRLVIEWGNAHIVWRQKPSAKNNKEVLELRRSAHDAPFPGFVSFIWRINALDTVPMSWRLVLSKVSGVYVLACRNSEKLYVGAAYGDLGFWGRWQDYLKTGHGGNQGLKKLKEFDFQVSILEVASSAAGKTEIENLEALWKAKLLTREFGHNLN</sequence>
<dbReference type="InterPro" id="IPR035901">
    <property type="entry name" value="GIY-YIG_endonuc_sf"/>
</dbReference>
<protein>
    <recommendedName>
        <fullName evidence="1">GIY-YIG domain-containing protein</fullName>
    </recommendedName>
</protein>
<proteinExistence type="predicted"/>
<organism evidence="2 3">
    <name type="scientific">Pseudomonas luteola</name>
    <dbReference type="NCBI Taxonomy" id="47886"/>
    <lineage>
        <taxon>Bacteria</taxon>
        <taxon>Pseudomonadati</taxon>
        <taxon>Pseudomonadota</taxon>
        <taxon>Gammaproteobacteria</taxon>
        <taxon>Pseudomonadales</taxon>
        <taxon>Pseudomonadaceae</taxon>
        <taxon>Pseudomonas</taxon>
    </lineage>
</organism>
<dbReference type="RefSeq" id="WP_074829841.1">
    <property type="nucleotide sequence ID" value="NZ_DALZQD010000048.1"/>
</dbReference>
<dbReference type="PROSITE" id="PS50164">
    <property type="entry name" value="GIY_YIG"/>
    <property type="match status" value="1"/>
</dbReference>
<evidence type="ECO:0000313" key="3">
    <source>
        <dbReference type="Proteomes" id="UP000250443"/>
    </source>
</evidence>